<dbReference type="Pfam" id="PF03601">
    <property type="entry name" value="Cons_hypoth698"/>
    <property type="match status" value="1"/>
</dbReference>
<gene>
    <name evidence="7" type="ORF">E3N84_03515</name>
</gene>
<dbReference type="Proteomes" id="UP000298488">
    <property type="component" value="Unassembled WGS sequence"/>
</dbReference>
<organism evidence="7 8">
    <name type="scientific">Terrimesophilobacter mesophilus</name>
    <dbReference type="NCBI Taxonomy" id="433647"/>
    <lineage>
        <taxon>Bacteria</taxon>
        <taxon>Bacillati</taxon>
        <taxon>Actinomycetota</taxon>
        <taxon>Actinomycetes</taxon>
        <taxon>Micrococcales</taxon>
        <taxon>Microbacteriaceae</taxon>
        <taxon>Terrimesophilobacter</taxon>
    </lineage>
</organism>
<name>A0A4R8VAZ1_9MICO</name>
<dbReference type="AlphaFoldDB" id="A0A4R8VAZ1"/>
<reference evidence="7 8" key="1">
    <citation type="submission" date="2019-03" db="EMBL/GenBank/DDBJ databases">
        <title>Genomics of glacier-inhabiting Cryobacterium strains.</title>
        <authorList>
            <person name="Liu Q."/>
            <person name="Xin Y.-H."/>
        </authorList>
    </citation>
    <scope>NUCLEOTIDE SEQUENCE [LARGE SCALE GENOMIC DNA]</scope>
    <source>
        <strain evidence="7 8">CGMCC 1.10440</strain>
    </source>
</reference>
<keyword evidence="6" id="KW-0472">Membrane</keyword>
<evidence type="ECO:0000256" key="5">
    <source>
        <dbReference type="ARBA" id="ARBA00022989"/>
    </source>
</evidence>
<accession>A0A4R8VAZ1</accession>
<evidence type="ECO:0000313" key="7">
    <source>
        <dbReference type="EMBL" id="TFB79202.1"/>
    </source>
</evidence>
<keyword evidence="5" id="KW-1133">Transmembrane helix</keyword>
<evidence type="ECO:0000256" key="3">
    <source>
        <dbReference type="ARBA" id="ARBA00022475"/>
    </source>
</evidence>
<protein>
    <submittedName>
        <fullName evidence="7">Putative sulfate exporter family transporter</fullName>
    </submittedName>
</protein>
<evidence type="ECO:0000256" key="4">
    <source>
        <dbReference type="ARBA" id="ARBA00022692"/>
    </source>
</evidence>
<dbReference type="OrthoDB" id="9766798at2"/>
<evidence type="ECO:0000256" key="6">
    <source>
        <dbReference type="ARBA" id="ARBA00023136"/>
    </source>
</evidence>
<proteinExistence type="inferred from homology"/>
<dbReference type="EMBL" id="SOFI01000003">
    <property type="protein sequence ID" value="TFB79202.1"/>
    <property type="molecule type" value="Genomic_DNA"/>
</dbReference>
<dbReference type="GO" id="GO:0005886">
    <property type="term" value="C:plasma membrane"/>
    <property type="evidence" value="ECO:0007669"/>
    <property type="project" value="UniProtKB-SubCell"/>
</dbReference>
<evidence type="ECO:0000256" key="2">
    <source>
        <dbReference type="ARBA" id="ARBA00007977"/>
    </source>
</evidence>
<comment type="similarity">
    <text evidence="2">Belongs to the UPF0324 family.</text>
</comment>
<sequence>MNRFPWSIGVACAAAAALLAWGVHALVPAIPLLTAAVALGIIVAQIPAARSAITGPLASGLSVASKRFMRLGIFLLGLKLSLIDIAHLGWLTILLVVVLVLVTFAATYWLGRLARLPHHEPLLIATGFSICGASAIGAMSGVVKARDSEAATPVALVTLCGTLAIGVLPLFWHPLGFTADQFGHWVGASVHDVGQVVATAQLAGSSALAIAVVIKLTRVLMLAPMVSIAALAVHRRDSRSIADADPAVHNLVTAKRPPIVPLFVAGFLLAVAIRSFVPLPELVLSIADVVQTALLAMALFGLGTGVRVRELISTGWRSLLVGLASWALIAVLAYGAVVLS</sequence>
<comment type="subcellular location">
    <subcellularLocation>
        <location evidence="1">Cell membrane</location>
        <topology evidence="1">Multi-pass membrane protein</topology>
    </subcellularLocation>
</comment>
<dbReference type="PANTHER" id="PTHR30106">
    <property type="entry name" value="INNER MEMBRANE PROTEIN YEIH-RELATED"/>
    <property type="match status" value="1"/>
</dbReference>
<comment type="caution">
    <text evidence="7">The sequence shown here is derived from an EMBL/GenBank/DDBJ whole genome shotgun (WGS) entry which is preliminary data.</text>
</comment>
<keyword evidence="8" id="KW-1185">Reference proteome</keyword>
<dbReference type="RefSeq" id="WP_104095082.1">
    <property type="nucleotide sequence ID" value="NZ_JACHBP010000001.1"/>
</dbReference>
<dbReference type="InterPro" id="IPR018383">
    <property type="entry name" value="UPF0324_pro"/>
</dbReference>
<evidence type="ECO:0000313" key="8">
    <source>
        <dbReference type="Proteomes" id="UP000298488"/>
    </source>
</evidence>
<keyword evidence="3" id="KW-1003">Cell membrane</keyword>
<keyword evidence="4" id="KW-0812">Transmembrane</keyword>
<dbReference type="PANTHER" id="PTHR30106:SF2">
    <property type="entry name" value="UPF0324 INNER MEMBRANE PROTEIN YEIH"/>
    <property type="match status" value="1"/>
</dbReference>
<evidence type="ECO:0000256" key="1">
    <source>
        <dbReference type="ARBA" id="ARBA00004651"/>
    </source>
</evidence>